<evidence type="ECO:0008006" key="4">
    <source>
        <dbReference type="Google" id="ProtNLM"/>
    </source>
</evidence>
<dbReference type="AlphaFoldDB" id="A0A1Y6BH71"/>
<proteinExistence type="predicted"/>
<protein>
    <recommendedName>
        <fullName evidence="4">YtkA-like</fullName>
    </recommendedName>
</protein>
<accession>A0A1Y6BH71</accession>
<sequence>MKRLVGALLCLNLILSVSTSVFANSEADDGWLASTEGDYLVKAIPTAPLVAGQKGPETNQLMLTFQSIAGQPVSLLEFTATDFVPFMPTMGHGTVATHQVDLGFGEENQALVKQIYFTMATMAAHGWVIYLDVNLDGLSNRFEIPVIVGM</sequence>
<name>A0A1Y6BH71_9BACT</name>
<gene>
    <name evidence="2" type="ORF">SAMN06296036_104326</name>
</gene>
<dbReference type="EMBL" id="FWZT01000004">
    <property type="protein sequence ID" value="SMF08893.1"/>
    <property type="molecule type" value="Genomic_DNA"/>
</dbReference>
<evidence type="ECO:0000313" key="3">
    <source>
        <dbReference type="Proteomes" id="UP000192907"/>
    </source>
</evidence>
<evidence type="ECO:0000313" key="2">
    <source>
        <dbReference type="EMBL" id="SMF08893.1"/>
    </source>
</evidence>
<organism evidence="2 3">
    <name type="scientific">Pseudobacteriovorax antillogorgiicola</name>
    <dbReference type="NCBI Taxonomy" id="1513793"/>
    <lineage>
        <taxon>Bacteria</taxon>
        <taxon>Pseudomonadati</taxon>
        <taxon>Bdellovibrionota</taxon>
        <taxon>Oligoflexia</taxon>
        <taxon>Oligoflexales</taxon>
        <taxon>Pseudobacteriovoracaceae</taxon>
        <taxon>Pseudobacteriovorax</taxon>
    </lineage>
</organism>
<dbReference type="STRING" id="1513793.SAMN06296036_104326"/>
<keyword evidence="3" id="KW-1185">Reference proteome</keyword>
<dbReference type="Proteomes" id="UP000192907">
    <property type="component" value="Unassembled WGS sequence"/>
</dbReference>
<dbReference type="RefSeq" id="WP_132316422.1">
    <property type="nucleotide sequence ID" value="NZ_FWZT01000004.1"/>
</dbReference>
<keyword evidence="1" id="KW-0732">Signal</keyword>
<feature type="signal peptide" evidence="1">
    <location>
        <begin position="1"/>
        <end position="23"/>
    </location>
</feature>
<feature type="chain" id="PRO_5012576886" description="YtkA-like" evidence="1">
    <location>
        <begin position="24"/>
        <end position="150"/>
    </location>
</feature>
<evidence type="ECO:0000256" key="1">
    <source>
        <dbReference type="SAM" id="SignalP"/>
    </source>
</evidence>
<reference evidence="3" key="1">
    <citation type="submission" date="2017-04" db="EMBL/GenBank/DDBJ databases">
        <authorList>
            <person name="Varghese N."/>
            <person name="Submissions S."/>
        </authorList>
    </citation>
    <scope>NUCLEOTIDE SEQUENCE [LARGE SCALE GENOMIC DNA]</scope>
    <source>
        <strain evidence="3">RKEM611</strain>
    </source>
</reference>